<accession>A0A9X0DHJ1</accession>
<protein>
    <submittedName>
        <fullName evidence="2">Uncharacterized protein</fullName>
    </submittedName>
</protein>
<dbReference type="AlphaFoldDB" id="A0A9X0DHJ1"/>
<evidence type="ECO:0000313" key="3">
    <source>
        <dbReference type="Proteomes" id="UP001152300"/>
    </source>
</evidence>
<dbReference type="EMBL" id="JAPEIS010000012">
    <property type="protein sequence ID" value="KAJ8061023.1"/>
    <property type="molecule type" value="Genomic_DNA"/>
</dbReference>
<dbReference type="Proteomes" id="UP001152300">
    <property type="component" value="Unassembled WGS sequence"/>
</dbReference>
<gene>
    <name evidence="2" type="ORF">OCU04_010102</name>
</gene>
<keyword evidence="3" id="KW-1185">Reference proteome</keyword>
<proteinExistence type="predicted"/>
<comment type="caution">
    <text evidence="2">The sequence shown here is derived from an EMBL/GenBank/DDBJ whole genome shotgun (WGS) entry which is preliminary data.</text>
</comment>
<evidence type="ECO:0000256" key="1">
    <source>
        <dbReference type="SAM" id="MobiDB-lite"/>
    </source>
</evidence>
<sequence length="113" mass="12179">MTPVPYHRYPQPRNSGGIFDPGGPPAKSTELPPEVMATHFVKFAVPKFRSGELGDRNIMNMALAPIPLVSAVGAFVFAVIVKPVFALVMIAVTESFLGAIERAKVKSVKMNLV</sequence>
<name>A0A9X0DHJ1_9HELO</name>
<evidence type="ECO:0000313" key="2">
    <source>
        <dbReference type="EMBL" id="KAJ8061023.1"/>
    </source>
</evidence>
<organism evidence="2 3">
    <name type="scientific">Sclerotinia nivalis</name>
    <dbReference type="NCBI Taxonomy" id="352851"/>
    <lineage>
        <taxon>Eukaryota</taxon>
        <taxon>Fungi</taxon>
        <taxon>Dikarya</taxon>
        <taxon>Ascomycota</taxon>
        <taxon>Pezizomycotina</taxon>
        <taxon>Leotiomycetes</taxon>
        <taxon>Helotiales</taxon>
        <taxon>Sclerotiniaceae</taxon>
        <taxon>Sclerotinia</taxon>
    </lineage>
</organism>
<feature type="region of interest" description="Disordered" evidence="1">
    <location>
        <begin position="1"/>
        <end position="29"/>
    </location>
</feature>
<reference evidence="2" key="1">
    <citation type="submission" date="2022-11" db="EMBL/GenBank/DDBJ databases">
        <title>Genome Resource of Sclerotinia nivalis Strain SnTB1, a Plant Pathogen Isolated from American Ginseng.</title>
        <authorList>
            <person name="Fan S."/>
        </authorList>
    </citation>
    <scope>NUCLEOTIDE SEQUENCE</scope>
    <source>
        <strain evidence="2">SnTB1</strain>
    </source>
</reference>